<accession>A0A109MX11</accession>
<keyword evidence="5" id="KW-1185">Reference proteome</keyword>
<dbReference type="AlphaFoldDB" id="A0A109MX11"/>
<dbReference type="CDD" id="cd22786">
    <property type="entry name" value="DPBB_YuiC-like"/>
    <property type="match status" value="1"/>
</dbReference>
<name>A0A109MX11_9BACI</name>
<keyword evidence="1" id="KW-0732">Signal</keyword>
<evidence type="ECO:0008006" key="6">
    <source>
        <dbReference type="Google" id="ProtNLM"/>
    </source>
</evidence>
<dbReference type="InterPro" id="IPR010611">
    <property type="entry name" value="3D_dom"/>
</dbReference>
<dbReference type="Pfam" id="PF01471">
    <property type="entry name" value="PG_binding_1"/>
    <property type="match status" value="2"/>
</dbReference>
<feature type="domain" description="Peptidoglycan binding-like" evidence="2">
    <location>
        <begin position="106"/>
        <end position="159"/>
    </location>
</feature>
<protein>
    <recommendedName>
        <fullName evidence="6">Peptidoglycan-binding protein</fullName>
    </recommendedName>
</protein>
<dbReference type="EMBL" id="LNNH01000027">
    <property type="protein sequence ID" value="KWW17615.1"/>
    <property type="molecule type" value="Genomic_DNA"/>
</dbReference>
<evidence type="ECO:0000259" key="3">
    <source>
        <dbReference type="Pfam" id="PF06725"/>
    </source>
</evidence>
<gene>
    <name evidence="4" type="ORF">AS888_21595</name>
</gene>
<evidence type="ECO:0000313" key="5">
    <source>
        <dbReference type="Proteomes" id="UP000064189"/>
    </source>
</evidence>
<reference evidence="4 5" key="1">
    <citation type="submission" date="2015-11" db="EMBL/GenBank/DDBJ databases">
        <title>Genome Sequence of Bacillus simplex strain VanAntwerpen2.</title>
        <authorList>
            <person name="Couger M.B."/>
        </authorList>
    </citation>
    <scope>NUCLEOTIDE SEQUENCE [LARGE SCALE GENOMIC DNA]</scope>
    <source>
        <strain evidence="4 5">VanAntwerpen02</strain>
    </source>
</reference>
<dbReference type="Pfam" id="PF06725">
    <property type="entry name" value="3D"/>
    <property type="match status" value="1"/>
</dbReference>
<feature type="domain" description="Peptidoglycan binding-like" evidence="2">
    <location>
        <begin position="39"/>
        <end position="94"/>
    </location>
</feature>
<dbReference type="PANTHER" id="PTHR39160">
    <property type="entry name" value="CELL WALL-BINDING PROTEIN YOCH"/>
    <property type="match status" value="1"/>
</dbReference>
<proteinExistence type="predicted"/>
<feature type="domain" description="3D" evidence="3">
    <location>
        <begin position="206"/>
        <end position="264"/>
    </location>
</feature>
<dbReference type="SUPFAM" id="SSF47090">
    <property type="entry name" value="PGBD-like"/>
    <property type="match status" value="2"/>
</dbReference>
<dbReference type="RefSeq" id="WP_061142756.1">
    <property type="nucleotide sequence ID" value="NZ_LNNH01000027.1"/>
</dbReference>
<dbReference type="SUPFAM" id="SSF50685">
    <property type="entry name" value="Barwin-like endoglucanases"/>
    <property type="match status" value="1"/>
</dbReference>
<dbReference type="InterPro" id="IPR036366">
    <property type="entry name" value="PGBDSf"/>
</dbReference>
<evidence type="ECO:0000256" key="1">
    <source>
        <dbReference type="ARBA" id="ARBA00022729"/>
    </source>
</evidence>
<dbReference type="GO" id="GO:0009254">
    <property type="term" value="P:peptidoglycan turnover"/>
    <property type="evidence" value="ECO:0007669"/>
    <property type="project" value="InterPro"/>
</dbReference>
<evidence type="ECO:0000259" key="2">
    <source>
        <dbReference type="Pfam" id="PF01471"/>
    </source>
</evidence>
<dbReference type="GO" id="GO:0019867">
    <property type="term" value="C:outer membrane"/>
    <property type="evidence" value="ECO:0007669"/>
    <property type="project" value="InterPro"/>
</dbReference>
<sequence length="265" mass="28226">MKKIILTILTASVFILGVCTPTDSEAAAGNRTLSFGMSNSDVKELQELLMTKGVFPYHEETGYYGPITKASVKKFQVKSGLKADGIAGAKTNQKIQVLRSGDMGRPVAELQRLLKAKDAYTSTIDGIYGKGTKQAVINFQKQQGLSADGMAGARTFSKLKEKASVASSSAKELTVTSTAYTASCQGCSGTTRMGVDLKKYDDAKLIAVDPNVIPLGSIVEVEGYGQAIAADTGSAIKGNRIDVFIPKEDDALTWGRKQVKVKVIK</sequence>
<evidence type="ECO:0000313" key="4">
    <source>
        <dbReference type="EMBL" id="KWW17615.1"/>
    </source>
</evidence>
<organism evidence="4 5">
    <name type="scientific">Peribacillus simplex</name>
    <dbReference type="NCBI Taxonomy" id="1478"/>
    <lineage>
        <taxon>Bacteria</taxon>
        <taxon>Bacillati</taxon>
        <taxon>Bacillota</taxon>
        <taxon>Bacilli</taxon>
        <taxon>Bacillales</taxon>
        <taxon>Bacillaceae</taxon>
        <taxon>Peribacillus</taxon>
    </lineage>
</organism>
<dbReference type="InterPro" id="IPR036908">
    <property type="entry name" value="RlpA-like_sf"/>
</dbReference>
<dbReference type="PANTHER" id="PTHR39160:SF4">
    <property type="entry name" value="RESUSCITATION-PROMOTING FACTOR RPFB"/>
    <property type="match status" value="1"/>
</dbReference>
<dbReference type="GO" id="GO:0004553">
    <property type="term" value="F:hydrolase activity, hydrolyzing O-glycosyl compounds"/>
    <property type="evidence" value="ECO:0007669"/>
    <property type="project" value="InterPro"/>
</dbReference>
<dbReference type="Gene3D" id="1.10.101.10">
    <property type="entry name" value="PGBD-like superfamily/PGBD"/>
    <property type="match status" value="2"/>
</dbReference>
<comment type="caution">
    <text evidence="4">The sequence shown here is derived from an EMBL/GenBank/DDBJ whole genome shotgun (WGS) entry which is preliminary data.</text>
</comment>
<dbReference type="InterPro" id="IPR051933">
    <property type="entry name" value="Resuscitation_pf_RpfB"/>
</dbReference>
<dbReference type="Proteomes" id="UP000064189">
    <property type="component" value="Unassembled WGS sequence"/>
</dbReference>
<dbReference type="InterPro" id="IPR002477">
    <property type="entry name" value="Peptidoglycan-bd-like"/>
</dbReference>
<dbReference type="InterPro" id="IPR036365">
    <property type="entry name" value="PGBD-like_sf"/>
</dbReference>